<evidence type="ECO:0000313" key="7">
    <source>
        <dbReference type="EMBL" id="SHI18350.1"/>
    </source>
</evidence>
<feature type="transmembrane region" description="Helical" evidence="6">
    <location>
        <begin position="126"/>
        <end position="147"/>
    </location>
</feature>
<dbReference type="RefSeq" id="WP_073387289.1">
    <property type="nucleotide sequence ID" value="NZ_FQXK01000015.1"/>
</dbReference>
<dbReference type="InterPro" id="IPR001851">
    <property type="entry name" value="ABC_transp_permease"/>
</dbReference>
<protein>
    <submittedName>
        <fullName evidence="7">Simple sugar transport system permease protein</fullName>
    </submittedName>
</protein>
<feature type="transmembrane region" description="Helical" evidence="6">
    <location>
        <begin position="17"/>
        <end position="39"/>
    </location>
</feature>
<dbReference type="GO" id="GO:0005886">
    <property type="term" value="C:plasma membrane"/>
    <property type="evidence" value="ECO:0007669"/>
    <property type="project" value="UniProtKB-SubCell"/>
</dbReference>
<sequence>MSAGTVSKKKALNSHTILLVVTIILFVVLYAGGCIAYGNKGFTHLQTFLNILITNAGLICVACGLTCVMLTAGIDISVGGLVAMDCMLLATGMRNGIGAIPMIILVLVIGVVFGAIQGYLIGYLEIQPFIVTMAGMFFTRGMTAVICTEQVSITEQMNKTFYDIANIKIKLPFGGYVNGKGMYMAPYVRVGVIIALVVLILIFLMLRYTRFGRSLYAVGGNAQSAAMMGLNVKLIKMKTYILSSFLCSIGGICFCLNTMSGSVQQALGFEMDAISSAVIGGTLLTGGVGNVIGSFFGVLINGTISSIVKTNGKLASSWPNILTAALLFLFIVIQSIAATLRTKKSK</sequence>
<dbReference type="Proteomes" id="UP000184278">
    <property type="component" value="Unassembled WGS sequence"/>
</dbReference>
<organism evidence="7 8">
    <name type="scientific">Butyrivibrio fibrisolvens DSM 3071</name>
    <dbReference type="NCBI Taxonomy" id="1121131"/>
    <lineage>
        <taxon>Bacteria</taxon>
        <taxon>Bacillati</taxon>
        <taxon>Bacillota</taxon>
        <taxon>Clostridia</taxon>
        <taxon>Lachnospirales</taxon>
        <taxon>Lachnospiraceae</taxon>
        <taxon>Butyrivibrio</taxon>
    </lineage>
</organism>
<accession>A0A1M5Z291</accession>
<feature type="transmembrane region" description="Helical" evidence="6">
    <location>
        <begin position="187"/>
        <end position="206"/>
    </location>
</feature>
<evidence type="ECO:0000256" key="3">
    <source>
        <dbReference type="ARBA" id="ARBA00022692"/>
    </source>
</evidence>
<evidence type="ECO:0000256" key="1">
    <source>
        <dbReference type="ARBA" id="ARBA00004651"/>
    </source>
</evidence>
<evidence type="ECO:0000256" key="4">
    <source>
        <dbReference type="ARBA" id="ARBA00022989"/>
    </source>
</evidence>
<keyword evidence="4 6" id="KW-1133">Transmembrane helix</keyword>
<evidence type="ECO:0000313" key="8">
    <source>
        <dbReference type="Proteomes" id="UP000184278"/>
    </source>
</evidence>
<dbReference type="GO" id="GO:0022857">
    <property type="term" value="F:transmembrane transporter activity"/>
    <property type="evidence" value="ECO:0007669"/>
    <property type="project" value="InterPro"/>
</dbReference>
<keyword evidence="8" id="KW-1185">Reference proteome</keyword>
<dbReference type="PANTHER" id="PTHR32196:SF63">
    <property type="entry name" value="INNER MEMBRANE ABC TRANSPORTER PERMEASE PROTEIN YJFF"/>
    <property type="match status" value="1"/>
</dbReference>
<evidence type="ECO:0000256" key="5">
    <source>
        <dbReference type="ARBA" id="ARBA00023136"/>
    </source>
</evidence>
<keyword evidence="3 6" id="KW-0812">Transmembrane</keyword>
<reference evidence="8" key="1">
    <citation type="submission" date="2016-11" db="EMBL/GenBank/DDBJ databases">
        <authorList>
            <person name="Varghese N."/>
            <person name="Submissions S."/>
        </authorList>
    </citation>
    <scope>NUCLEOTIDE SEQUENCE [LARGE SCALE GENOMIC DNA]</scope>
    <source>
        <strain evidence="8">DSM 3071</strain>
    </source>
</reference>
<name>A0A1M5Z291_BUTFI</name>
<dbReference type="EMBL" id="FQXK01000015">
    <property type="protein sequence ID" value="SHI18350.1"/>
    <property type="molecule type" value="Genomic_DNA"/>
</dbReference>
<dbReference type="STRING" id="1121131.SAMN02745229_01909"/>
<dbReference type="PANTHER" id="PTHR32196">
    <property type="entry name" value="ABC TRANSPORTER PERMEASE PROTEIN YPHD-RELATED-RELATED"/>
    <property type="match status" value="1"/>
</dbReference>
<evidence type="ECO:0000256" key="2">
    <source>
        <dbReference type="ARBA" id="ARBA00022475"/>
    </source>
</evidence>
<comment type="subcellular location">
    <subcellularLocation>
        <location evidence="1">Cell membrane</location>
        <topology evidence="1">Multi-pass membrane protein</topology>
    </subcellularLocation>
</comment>
<dbReference type="AlphaFoldDB" id="A0A1M5Z291"/>
<proteinExistence type="predicted"/>
<dbReference type="Pfam" id="PF02653">
    <property type="entry name" value="BPD_transp_2"/>
    <property type="match status" value="1"/>
</dbReference>
<dbReference type="CDD" id="cd06579">
    <property type="entry name" value="TM_PBP1_transp_AraH_like"/>
    <property type="match status" value="1"/>
</dbReference>
<dbReference type="GeneID" id="89508830"/>
<feature type="transmembrane region" description="Helical" evidence="6">
    <location>
        <begin position="237"/>
        <end position="256"/>
    </location>
</feature>
<keyword evidence="7" id="KW-0762">Sugar transport</keyword>
<feature type="transmembrane region" description="Helical" evidence="6">
    <location>
        <begin position="277"/>
        <end position="300"/>
    </location>
</feature>
<keyword evidence="2" id="KW-1003">Cell membrane</keyword>
<evidence type="ECO:0000256" key="6">
    <source>
        <dbReference type="SAM" id="Phobius"/>
    </source>
</evidence>
<dbReference type="OrthoDB" id="9813906at2"/>
<feature type="transmembrane region" description="Helical" evidence="6">
    <location>
        <begin position="320"/>
        <end position="340"/>
    </location>
</feature>
<keyword evidence="5 6" id="KW-0472">Membrane</keyword>
<feature type="transmembrane region" description="Helical" evidence="6">
    <location>
        <begin position="51"/>
        <end position="84"/>
    </location>
</feature>
<feature type="transmembrane region" description="Helical" evidence="6">
    <location>
        <begin position="96"/>
        <end position="120"/>
    </location>
</feature>
<keyword evidence="7" id="KW-0813">Transport</keyword>
<gene>
    <name evidence="7" type="ORF">SAMN02745229_01909</name>
</gene>